<feature type="chain" id="PRO_5045181171" evidence="1">
    <location>
        <begin position="28"/>
        <end position="255"/>
    </location>
</feature>
<dbReference type="EMBL" id="JBHSKT010000002">
    <property type="protein sequence ID" value="MFC5269607.1"/>
    <property type="molecule type" value="Genomic_DNA"/>
</dbReference>
<keyword evidence="2" id="KW-0132">Cell division</keyword>
<accession>A0ABW0E5K1</accession>
<gene>
    <name evidence="2" type="ORF">ACFPIB_03230</name>
</gene>
<protein>
    <submittedName>
        <fullName evidence="2">Cell division protein FtsQ/DivIB</fullName>
    </submittedName>
</protein>
<dbReference type="GO" id="GO:0051301">
    <property type="term" value="P:cell division"/>
    <property type="evidence" value="ECO:0007669"/>
    <property type="project" value="UniProtKB-KW"/>
</dbReference>
<evidence type="ECO:0000256" key="1">
    <source>
        <dbReference type="SAM" id="SignalP"/>
    </source>
</evidence>
<reference evidence="3" key="1">
    <citation type="journal article" date="2019" name="Int. J. Syst. Evol. Microbiol.">
        <title>The Global Catalogue of Microorganisms (GCM) 10K type strain sequencing project: providing services to taxonomists for standard genome sequencing and annotation.</title>
        <authorList>
            <consortium name="The Broad Institute Genomics Platform"/>
            <consortium name="The Broad Institute Genome Sequencing Center for Infectious Disease"/>
            <person name="Wu L."/>
            <person name="Ma J."/>
        </authorList>
    </citation>
    <scope>NUCLEOTIDE SEQUENCE [LARGE SCALE GENOMIC DNA]</scope>
    <source>
        <strain evidence="3">KACC 12602</strain>
    </source>
</reference>
<keyword evidence="1" id="KW-0732">Signal</keyword>
<organism evidence="2 3">
    <name type="scientific">Adhaeribacter terreus</name>
    <dbReference type="NCBI Taxonomy" id="529703"/>
    <lineage>
        <taxon>Bacteria</taxon>
        <taxon>Pseudomonadati</taxon>
        <taxon>Bacteroidota</taxon>
        <taxon>Cytophagia</taxon>
        <taxon>Cytophagales</taxon>
        <taxon>Hymenobacteraceae</taxon>
        <taxon>Adhaeribacter</taxon>
    </lineage>
</organism>
<keyword evidence="3" id="KW-1185">Reference proteome</keyword>
<comment type="caution">
    <text evidence="2">The sequence shown here is derived from an EMBL/GenBank/DDBJ whole genome shotgun (WGS) entry which is preliminary data.</text>
</comment>
<dbReference type="Proteomes" id="UP001596161">
    <property type="component" value="Unassembled WGS sequence"/>
</dbReference>
<keyword evidence="2" id="KW-0131">Cell cycle</keyword>
<dbReference type="RefSeq" id="WP_378015988.1">
    <property type="nucleotide sequence ID" value="NZ_JBHSKT010000002.1"/>
</dbReference>
<name>A0ABW0E5K1_9BACT</name>
<proteinExistence type="predicted"/>
<evidence type="ECO:0000313" key="2">
    <source>
        <dbReference type="EMBL" id="MFC5269607.1"/>
    </source>
</evidence>
<feature type="signal peptide" evidence="1">
    <location>
        <begin position="1"/>
        <end position="27"/>
    </location>
</feature>
<evidence type="ECO:0000313" key="3">
    <source>
        <dbReference type="Proteomes" id="UP001596161"/>
    </source>
</evidence>
<sequence length="255" mass="29363">MPLNRKIKSLIFAFCCVAVFGALVVFAGERQQQKNCEKVNISIENEYNNYFISEKEVTELLTRDGAEKIAGLNRSEINLKNLEMRIKAHKFVKDAQVSRDLKGNLKVSIKQNRPIARLIHENSDNDVYIDDEGNILPLSERFTARVIPITKSVQSPALNNAFFQDSVGHAYLSLLQFIDHDAFWKAQLAQMHIEADGKVTFQPQVGDQKIEFGLPEDIERKFKKLMIVYKQVLPQMGWNKYKRVNIEFNDQIICE</sequence>